<protein>
    <submittedName>
        <fullName evidence="2">Uncharacterized protein</fullName>
    </submittedName>
</protein>
<dbReference type="Proteomes" id="UP001240678">
    <property type="component" value="Unassembled WGS sequence"/>
</dbReference>
<sequence>MWLAEVSNPEETSLEQAEPSPANPAIPLGLQSKSGQAKLKRFPIPSNCT</sequence>
<comment type="caution">
    <text evidence="2">The sequence shown here is derived from an EMBL/GenBank/DDBJ whole genome shotgun (WGS) entry which is preliminary data.</text>
</comment>
<name>A0AAJ0DTK9_9PEZI</name>
<dbReference type="EMBL" id="MOOE01000023">
    <property type="protein sequence ID" value="KAK1510563.1"/>
    <property type="molecule type" value="Genomic_DNA"/>
</dbReference>
<gene>
    <name evidence="2" type="ORF">CCOS01_15394</name>
</gene>
<proteinExistence type="predicted"/>
<dbReference type="AlphaFoldDB" id="A0AAJ0DTK9"/>
<evidence type="ECO:0000256" key="1">
    <source>
        <dbReference type="SAM" id="MobiDB-lite"/>
    </source>
</evidence>
<feature type="region of interest" description="Disordered" evidence="1">
    <location>
        <begin position="1"/>
        <end position="49"/>
    </location>
</feature>
<accession>A0AAJ0DTK9</accession>
<keyword evidence="3" id="KW-1185">Reference proteome</keyword>
<organism evidence="2 3">
    <name type="scientific">Colletotrichum costaricense</name>
    <dbReference type="NCBI Taxonomy" id="1209916"/>
    <lineage>
        <taxon>Eukaryota</taxon>
        <taxon>Fungi</taxon>
        <taxon>Dikarya</taxon>
        <taxon>Ascomycota</taxon>
        <taxon>Pezizomycotina</taxon>
        <taxon>Sordariomycetes</taxon>
        <taxon>Hypocreomycetidae</taxon>
        <taxon>Glomerellales</taxon>
        <taxon>Glomerellaceae</taxon>
        <taxon>Colletotrichum</taxon>
        <taxon>Colletotrichum acutatum species complex</taxon>
    </lineage>
</organism>
<evidence type="ECO:0000313" key="3">
    <source>
        <dbReference type="Proteomes" id="UP001240678"/>
    </source>
</evidence>
<dbReference type="RefSeq" id="XP_060306136.1">
    <property type="nucleotide sequence ID" value="XM_060463533.1"/>
</dbReference>
<reference evidence="2 3" key="1">
    <citation type="submission" date="2016-10" db="EMBL/GenBank/DDBJ databases">
        <title>The genome sequence of Colletotrichum fioriniae PJ7.</title>
        <authorList>
            <person name="Baroncelli R."/>
        </authorList>
    </citation>
    <scope>NUCLEOTIDE SEQUENCE [LARGE SCALE GENOMIC DNA]</scope>
    <source>
        <strain evidence="2 3">IMI 309622</strain>
    </source>
</reference>
<evidence type="ECO:0000313" key="2">
    <source>
        <dbReference type="EMBL" id="KAK1510563.1"/>
    </source>
</evidence>
<dbReference type="GeneID" id="85347080"/>